<dbReference type="RefSeq" id="WP_284061154.1">
    <property type="nucleotide sequence ID" value="NZ_CP126158.1"/>
</dbReference>
<feature type="domain" description="Alpha-galactosidase NEW3" evidence="3">
    <location>
        <begin position="137"/>
        <end position="219"/>
    </location>
</feature>
<dbReference type="Proteomes" id="UP001596443">
    <property type="component" value="Unassembled WGS sequence"/>
</dbReference>
<feature type="region of interest" description="Disordered" evidence="1">
    <location>
        <begin position="1"/>
        <end position="21"/>
    </location>
</feature>
<dbReference type="InterPro" id="IPR018905">
    <property type="entry name" value="A-galactase_NEW3"/>
</dbReference>
<evidence type="ECO:0000259" key="3">
    <source>
        <dbReference type="Pfam" id="PF10633"/>
    </source>
</evidence>
<feature type="transmembrane region" description="Helical" evidence="2">
    <location>
        <begin position="290"/>
        <end position="309"/>
    </location>
</feature>
<keyword evidence="5" id="KW-1185">Reference proteome</keyword>
<organism evidence="4 5">
    <name type="scientific">Halobaculum halobium</name>
    <dbReference type="NCBI Taxonomy" id="3032281"/>
    <lineage>
        <taxon>Archaea</taxon>
        <taxon>Methanobacteriati</taxon>
        <taxon>Methanobacteriota</taxon>
        <taxon>Stenosarchaea group</taxon>
        <taxon>Halobacteria</taxon>
        <taxon>Halobacteriales</taxon>
        <taxon>Haloferacaceae</taxon>
        <taxon>Halobaculum</taxon>
    </lineage>
</organism>
<accession>A0ABD5TCD7</accession>
<name>A0ABD5TCD7_9EURY</name>
<feature type="compositionally biased region" description="Low complexity" evidence="1">
    <location>
        <begin position="238"/>
        <end position="261"/>
    </location>
</feature>
<proteinExistence type="predicted"/>
<feature type="compositionally biased region" description="Polar residues" evidence="1">
    <location>
        <begin position="265"/>
        <end position="283"/>
    </location>
</feature>
<evidence type="ECO:0000313" key="4">
    <source>
        <dbReference type="EMBL" id="MFC6786963.1"/>
    </source>
</evidence>
<feature type="region of interest" description="Disordered" evidence="1">
    <location>
        <begin position="233"/>
        <end position="285"/>
    </location>
</feature>
<sequence length="315" mass="31739">MTATTATTPPAAAGQNHGPGDEIRIEGTVTDPVGEPAADAVVLIGESGALRERSAGELRSLAAADPPNVTVVRVADDGAFATAVDWRRADAAVAVSDRGISELRVLDHENATLALRLHERRPQTVFAHLGSVGHDERQGELLLSLVNNGETPIESLSVSVASLPEGWSIAGVRGDGRYRSANRTVEWPSVAPGEEIDTTVVVAVPQTATPGEYSVGLRVASATHAVAVENETVEVRPAETPGPTTAPPATNGDAAATTAGGDESPTGTTATAALSETTDPGGTSATGDGFGIATAIAGAATIAAAAVVFGHSRLG</sequence>
<dbReference type="AlphaFoldDB" id="A0ABD5TCD7"/>
<protein>
    <submittedName>
        <fullName evidence="4">NEW3 domain-containing protein</fullName>
    </submittedName>
</protein>
<keyword evidence="2" id="KW-0472">Membrane</keyword>
<dbReference type="GeneID" id="81210066"/>
<keyword evidence="2" id="KW-1133">Transmembrane helix</keyword>
<feature type="compositionally biased region" description="Low complexity" evidence="1">
    <location>
        <begin position="1"/>
        <end position="13"/>
    </location>
</feature>
<comment type="caution">
    <text evidence="4">The sequence shown here is derived from an EMBL/GenBank/DDBJ whole genome shotgun (WGS) entry which is preliminary data.</text>
</comment>
<evidence type="ECO:0000256" key="1">
    <source>
        <dbReference type="SAM" id="MobiDB-lite"/>
    </source>
</evidence>
<keyword evidence="2" id="KW-0812">Transmembrane</keyword>
<evidence type="ECO:0000256" key="2">
    <source>
        <dbReference type="SAM" id="Phobius"/>
    </source>
</evidence>
<dbReference type="Pfam" id="PF10633">
    <property type="entry name" value="NPCBM_assoc"/>
    <property type="match status" value="1"/>
</dbReference>
<reference evidence="4 5" key="1">
    <citation type="journal article" date="2019" name="Int. J. Syst. Evol. Microbiol.">
        <title>The Global Catalogue of Microorganisms (GCM) 10K type strain sequencing project: providing services to taxonomists for standard genome sequencing and annotation.</title>
        <authorList>
            <consortium name="The Broad Institute Genomics Platform"/>
            <consortium name="The Broad Institute Genome Sequencing Center for Infectious Disease"/>
            <person name="Wu L."/>
            <person name="Ma J."/>
        </authorList>
    </citation>
    <scope>NUCLEOTIDE SEQUENCE [LARGE SCALE GENOMIC DNA]</scope>
    <source>
        <strain evidence="4 5">SYNS20</strain>
    </source>
</reference>
<dbReference type="EMBL" id="JBHSWX010000012">
    <property type="protein sequence ID" value="MFC6786963.1"/>
    <property type="molecule type" value="Genomic_DNA"/>
</dbReference>
<evidence type="ECO:0000313" key="5">
    <source>
        <dbReference type="Proteomes" id="UP001596443"/>
    </source>
</evidence>
<gene>
    <name evidence="4" type="ORF">ACFQFD_13455</name>
</gene>